<reference evidence="3 4" key="1">
    <citation type="submission" date="2022-01" db="EMBL/GenBank/DDBJ databases">
        <title>Lysobacter chinensis sp. nov., a bacterium isolated from cow dung compost.</title>
        <authorList>
            <person name="Liu Y."/>
        </authorList>
    </citation>
    <scope>NUCLEOTIDE SEQUENCE [LARGE SCALE GENOMIC DNA]</scope>
    <source>
        <strain evidence="3 4">TLK-CK17</strain>
    </source>
</reference>
<proteinExistence type="predicted"/>
<sequence>MLITIAFEGAAERDIALRAAPTQSLQQLRTLLAERAGLQPEERFLIGNAGLDPAAEGETTIADLIAEDRTLRVRARAIAAAPAEPAPADSPPEPPAGTTDTPPAPSPPEDTREPVRPRGPDLTRQEPAWGLAPGDDAPDLIEALRAQIGNVEAGTPDVFATLPLRTVRLVFSTLGLDRGLRFGPNLHIDRSPAPDEFILDPRVFGSRSAMPPVVYLHPDRRPAFPEPGRLRREFAATASRALHALRERGIHASHASGSFAGFGLDASFRQDLERLRRNETTTIHLSLETFVPRVTLRLRPQEDLRASDALTAAVERVLGDRRGGRKEQYRRLHEEVFHRFGYFFPCEVVLGGQRVRTLLIENTDSEEQEQLVREFRLGAAADVQTSKGRATADVGSGHSEQRALQKRYIDQLRREEVRVMGGDEALGIDDAHEALWVRSLDRVAGWRVIGNQELLPILHFLPPALANPCIALIDDFARGHINRQLTALDMSQYIAPANRELLLDLL</sequence>
<evidence type="ECO:0000259" key="2">
    <source>
        <dbReference type="Pfam" id="PF22693"/>
    </source>
</evidence>
<evidence type="ECO:0000313" key="3">
    <source>
        <dbReference type="EMBL" id="MCF7223276.1"/>
    </source>
</evidence>
<protein>
    <recommendedName>
        <fullName evidence="2">MACPF-like domain-containing protein</fullName>
    </recommendedName>
</protein>
<reference evidence="3 4" key="3">
    <citation type="submission" date="2022-01" db="EMBL/GenBank/DDBJ databases">
        <authorList>
            <person name="Zhou L.Y."/>
        </authorList>
    </citation>
    <scope>NUCLEOTIDE SEQUENCE [LARGE SCALE GENOMIC DNA]</scope>
    <source>
        <strain evidence="3 4">TLK-CK17</strain>
    </source>
</reference>
<organism evidence="3 4">
    <name type="scientific">Marilutibacter chinensis</name>
    <dbReference type="NCBI Taxonomy" id="2912247"/>
    <lineage>
        <taxon>Bacteria</taxon>
        <taxon>Pseudomonadati</taxon>
        <taxon>Pseudomonadota</taxon>
        <taxon>Gammaproteobacteria</taxon>
        <taxon>Lysobacterales</taxon>
        <taxon>Lysobacteraceae</taxon>
        <taxon>Marilutibacter</taxon>
    </lineage>
</organism>
<keyword evidence="4" id="KW-1185">Reference proteome</keyword>
<comment type="caution">
    <text evidence="3">The sequence shown here is derived from an EMBL/GenBank/DDBJ whole genome shotgun (WGS) entry which is preliminary data.</text>
</comment>
<dbReference type="Proteomes" id="UP001430796">
    <property type="component" value="Unassembled WGS sequence"/>
</dbReference>
<accession>A0ABS9HWK2</accession>
<feature type="compositionally biased region" description="Basic and acidic residues" evidence="1">
    <location>
        <begin position="109"/>
        <end position="124"/>
    </location>
</feature>
<feature type="compositionally biased region" description="Pro residues" evidence="1">
    <location>
        <begin position="84"/>
        <end position="95"/>
    </location>
</feature>
<feature type="domain" description="MACPF-like" evidence="2">
    <location>
        <begin position="275"/>
        <end position="466"/>
    </location>
</feature>
<name>A0ABS9HWK2_9GAMM</name>
<reference evidence="4" key="2">
    <citation type="submission" date="2022-01" db="EMBL/GenBank/DDBJ databases">
        <title>Lysobacter chinensis sp. nov., a bacterium isolated from cow dung compost.</title>
        <authorList>
            <person name="Zhou L.Y."/>
        </authorList>
    </citation>
    <scope>NUCLEOTIDE SEQUENCE [LARGE SCALE GENOMIC DNA]</scope>
    <source>
        <strain evidence="4">TLK-CK17</strain>
    </source>
</reference>
<dbReference type="RefSeq" id="WP_237056222.1">
    <property type="nucleotide sequence ID" value="NZ_JAKJPO010000014.1"/>
</dbReference>
<evidence type="ECO:0000256" key="1">
    <source>
        <dbReference type="SAM" id="MobiDB-lite"/>
    </source>
</evidence>
<dbReference type="Pfam" id="PF22693">
    <property type="entry name" value="MACPF_1"/>
    <property type="match status" value="1"/>
</dbReference>
<feature type="region of interest" description="Disordered" evidence="1">
    <location>
        <begin position="80"/>
        <end position="136"/>
    </location>
</feature>
<gene>
    <name evidence="3" type="ORF">L3V18_15980</name>
</gene>
<dbReference type="InterPro" id="IPR054586">
    <property type="entry name" value="MACPF_1_fungal"/>
</dbReference>
<evidence type="ECO:0000313" key="4">
    <source>
        <dbReference type="Proteomes" id="UP001430796"/>
    </source>
</evidence>
<dbReference type="EMBL" id="JAKJPO010000014">
    <property type="protein sequence ID" value="MCF7223276.1"/>
    <property type="molecule type" value="Genomic_DNA"/>
</dbReference>